<dbReference type="Gene3D" id="3.10.450.50">
    <property type="match status" value="1"/>
</dbReference>
<reference evidence="3" key="1">
    <citation type="journal article" date="2019" name="Int. J. Syst. Evol. Microbiol.">
        <title>The Global Catalogue of Microorganisms (GCM) 10K type strain sequencing project: providing services to taxonomists for standard genome sequencing and annotation.</title>
        <authorList>
            <consortium name="The Broad Institute Genomics Platform"/>
            <consortium name="The Broad Institute Genome Sequencing Center for Infectious Disease"/>
            <person name="Wu L."/>
            <person name="Ma J."/>
        </authorList>
    </citation>
    <scope>NUCLEOTIDE SEQUENCE [LARGE SCALE GENOMIC DNA]</scope>
    <source>
        <strain evidence="3">JCM 17024</strain>
    </source>
</reference>
<protein>
    <submittedName>
        <fullName evidence="2">YchJ family protein</fullName>
    </submittedName>
</protein>
<dbReference type="InterPro" id="IPR032710">
    <property type="entry name" value="NTF2-like_dom_sf"/>
</dbReference>
<comment type="caution">
    <text evidence="2">The sequence shown here is derived from an EMBL/GenBank/DDBJ whole genome shotgun (WGS) entry which is preliminary data.</text>
</comment>
<keyword evidence="3" id="KW-1185">Reference proteome</keyword>
<dbReference type="EMBL" id="BAABCP010000002">
    <property type="protein sequence ID" value="GAA3947695.1"/>
    <property type="molecule type" value="Genomic_DNA"/>
</dbReference>
<sequence>MFGSCCRPVLTTGIAPTAQRLMRSRFTAFALGDAAHLLRTWHPTTRPAVLDPDGGIEWRRLDVLDVRRGGPFDVEGIVEFVALYRQDGVRGTLHERSRFLREGRAWLYVDGVIVNQ</sequence>
<accession>A0ABP7NI09</accession>
<dbReference type="SUPFAM" id="SSF54427">
    <property type="entry name" value="NTF2-like"/>
    <property type="match status" value="1"/>
</dbReference>
<evidence type="ECO:0000259" key="1">
    <source>
        <dbReference type="Pfam" id="PF17775"/>
    </source>
</evidence>
<dbReference type="Proteomes" id="UP001501591">
    <property type="component" value="Unassembled WGS sequence"/>
</dbReference>
<proteinExistence type="predicted"/>
<name>A0ABP7NI09_9MICO</name>
<gene>
    <name evidence="2" type="ORF">GCM10022383_26880</name>
</gene>
<evidence type="ECO:0000313" key="3">
    <source>
        <dbReference type="Proteomes" id="UP001501591"/>
    </source>
</evidence>
<dbReference type="Pfam" id="PF17775">
    <property type="entry name" value="YchJ_M-like"/>
    <property type="match status" value="1"/>
</dbReference>
<evidence type="ECO:0000313" key="2">
    <source>
        <dbReference type="EMBL" id="GAA3947695.1"/>
    </source>
</evidence>
<dbReference type="InterPro" id="IPR048469">
    <property type="entry name" value="YchJ-like_M"/>
</dbReference>
<organism evidence="2 3">
    <name type="scientific">Microbacterium soli</name>
    <dbReference type="NCBI Taxonomy" id="446075"/>
    <lineage>
        <taxon>Bacteria</taxon>
        <taxon>Bacillati</taxon>
        <taxon>Actinomycetota</taxon>
        <taxon>Actinomycetes</taxon>
        <taxon>Micrococcales</taxon>
        <taxon>Microbacteriaceae</taxon>
        <taxon>Microbacterium</taxon>
    </lineage>
</organism>
<feature type="domain" description="YchJ-like middle NTF2-like" evidence="1">
    <location>
        <begin position="17"/>
        <end position="111"/>
    </location>
</feature>